<dbReference type="AlphaFoldDB" id="A0A380MS66"/>
<organism evidence="5 6">
    <name type="scientific">Suttonella ornithocola</name>
    <dbReference type="NCBI Taxonomy" id="279832"/>
    <lineage>
        <taxon>Bacteria</taxon>
        <taxon>Pseudomonadati</taxon>
        <taxon>Pseudomonadota</taxon>
        <taxon>Gammaproteobacteria</taxon>
        <taxon>Cardiobacteriales</taxon>
        <taxon>Cardiobacteriaceae</taxon>
        <taxon>Suttonella</taxon>
    </lineage>
</organism>
<dbReference type="SUPFAM" id="SSF160467">
    <property type="entry name" value="PH0987 N-terminal domain-like"/>
    <property type="match status" value="1"/>
</dbReference>
<dbReference type="EMBL" id="UHIC01000001">
    <property type="protein sequence ID" value="SUO95014.1"/>
    <property type="molecule type" value="Genomic_DNA"/>
</dbReference>
<dbReference type="InterPro" id="IPR003833">
    <property type="entry name" value="CT_C_D"/>
</dbReference>
<dbReference type="SUPFAM" id="SSF50891">
    <property type="entry name" value="Cyclophilin-like"/>
    <property type="match status" value="1"/>
</dbReference>
<dbReference type="RefSeq" id="WP_072576719.1">
    <property type="nucleotide sequence ID" value="NZ_LWHB01000093.1"/>
</dbReference>
<evidence type="ECO:0000259" key="4">
    <source>
        <dbReference type="SMART" id="SM00796"/>
    </source>
</evidence>
<dbReference type="Proteomes" id="UP000254601">
    <property type="component" value="Unassembled WGS sequence"/>
</dbReference>
<keyword evidence="1" id="KW-0547">Nucleotide-binding</keyword>
<keyword evidence="2" id="KW-0378">Hydrolase</keyword>
<dbReference type="PANTHER" id="PTHR34698">
    <property type="entry name" value="5-OXOPROLINASE SUBUNIT B"/>
    <property type="match status" value="1"/>
</dbReference>
<gene>
    <name evidence="5" type="primary">kipI</name>
    <name evidence="5" type="ORF">NCTC13337_01044</name>
</gene>
<reference evidence="5 6" key="1">
    <citation type="submission" date="2018-06" db="EMBL/GenBank/DDBJ databases">
        <authorList>
            <consortium name="Pathogen Informatics"/>
            <person name="Doyle S."/>
        </authorList>
    </citation>
    <scope>NUCLEOTIDE SEQUENCE [LARGE SCALE GENOMIC DNA]</scope>
    <source>
        <strain evidence="5 6">NCTC13337</strain>
    </source>
</reference>
<evidence type="ECO:0000256" key="3">
    <source>
        <dbReference type="ARBA" id="ARBA00022840"/>
    </source>
</evidence>
<dbReference type="Pfam" id="PF02682">
    <property type="entry name" value="CT_C_D"/>
    <property type="match status" value="1"/>
</dbReference>
<evidence type="ECO:0000313" key="5">
    <source>
        <dbReference type="EMBL" id="SUO95014.1"/>
    </source>
</evidence>
<evidence type="ECO:0000313" key="6">
    <source>
        <dbReference type="Proteomes" id="UP000254601"/>
    </source>
</evidence>
<dbReference type="NCBIfam" id="TIGR00370">
    <property type="entry name" value="5-oxoprolinase subunit PxpB"/>
    <property type="match status" value="1"/>
</dbReference>
<dbReference type="SMART" id="SM00796">
    <property type="entry name" value="AHS1"/>
    <property type="match status" value="1"/>
</dbReference>
<protein>
    <submittedName>
        <fullName evidence="5">Sporulation inhibitor kipI</fullName>
    </submittedName>
</protein>
<dbReference type="PANTHER" id="PTHR34698:SF2">
    <property type="entry name" value="5-OXOPROLINASE SUBUNIT B"/>
    <property type="match status" value="1"/>
</dbReference>
<dbReference type="OrthoDB" id="9778567at2"/>
<accession>A0A380MS66</accession>
<feature type="domain" description="Carboxyltransferase" evidence="4">
    <location>
        <begin position="8"/>
        <end position="205"/>
    </location>
</feature>
<evidence type="ECO:0000256" key="1">
    <source>
        <dbReference type="ARBA" id="ARBA00022741"/>
    </source>
</evidence>
<dbReference type="InterPro" id="IPR029000">
    <property type="entry name" value="Cyclophilin-like_dom_sf"/>
</dbReference>
<name>A0A380MS66_9GAMM</name>
<dbReference type="InterPro" id="IPR010016">
    <property type="entry name" value="PxpB"/>
</dbReference>
<keyword evidence="3" id="KW-0067">ATP-binding</keyword>
<dbReference type="Gene3D" id="2.40.100.10">
    <property type="entry name" value="Cyclophilin-like"/>
    <property type="match status" value="1"/>
</dbReference>
<dbReference type="GO" id="GO:0005524">
    <property type="term" value="F:ATP binding"/>
    <property type="evidence" value="ECO:0007669"/>
    <property type="project" value="UniProtKB-KW"/>
</dbReference>
<keyword evidence="6" id="KW-1185">Reference proteome</keyword>
<sequence>MGSASLTLTAKCAGEQEVILYLPEPAQASYPAWLSALGEGLKKAFPEIVDVVPAYASLLVCGVKVSLPELLSCAQMILDTVCQQTIVAPRCIEIPVCYDAQYAPDLATLAKAKGLAVEEVVALHTGKRYDVFAVGFIPGFAFLGYVDARIEMPRHLTPKPVQAGSVGIAGRQTGCYPLNSPGGWQIIGRTPKVLYAPEQGHFGEFSAGDKVQFIAISAEEFLALEAGEV</sequence>
<evidence type="ECO:0000256" key="2">
    <source>
        <dbReference type="ARBA" id="ARBA00022801"/>
    </source>
</evidence>
<proteinExistence type="predicted"/>
<dbReference type="GO" id="GO:0016787">
    <property type="term" value="F:hydrolase activity"/>
    <property type="evidence" value="ECO:0007669"/>
    <property type="project" value="UniProtKB-KW"/>
</dbReference>